<dbReference type="GO" id="GO:0080044">
    <property type="term" value="F:quercetin 7-O-glucosyltransferase activity"/>
    <property type="evidence" value="ECO:0007669"/>
    <property type="project" value="TreeGrafter"/>
</dbReference>
<dbReference type="EMBL" id="OIVN01001580">
    <property type="protein sequence ID" value="SPC95580.1"/>
    <property type="molecule type" value="Genomic_DNA"/>
</dbReference>
<dbReference type="Pfam" id="PF00201">
    <property type="entry name" value="UDPGT"/>
    <property type="match status" value="2"/>
</dbReference>
<keyword evidence="3" id="KW-0808">Transferase</keyword>
<dbReference type="Gene3D" id="3.40.50.2000">
    <property type="entry name" value="Glycogen Phosphorylase B"/>
    <property type="match status" value="4"/>
</dbReference>
<sequence length="826" mass="91257">MERQGKRSLRLVLVPCPFQGHINPMLQLGTILYSKGFSITIAHTQFNSPNPSSHPDFSFLPLPDTLPEHNSSTSDLVTFVWDLNANYNCFEKCLAEVMGQQGPDDRIVCIIYDEVMCFSEAAAKDLKLPSIVLRTGSAANFLARTGLIQLKAQGYIPFPASVSQDLVPELYPLRFKDLPFSVFVTLENLMQQLSTFTNIKTSSAIIWNTIDYLEKSSLTKIQQQSQVPIFSIGPLHAIASASCSSLLEEDTSCLAWLNKQSYNSVIYVSFGSVAFMDIKELVEIAWGLANSQQPFLWVVRPGSVNGSEWIEVLPEGFKEIIGERGYIVKWAPQKKVLAHGAVGGFLSHCGWNSTLESICGGLELENELERGEIERSIRRLMVDKEGKEMREMAKILKEGVELCIREGDTLPDHNSSTSDLVTFVWDLNANYIDCFQKCLAEVMGQQGPDDRIVCIIYDEVMCFSEAAAKDLKLPSIVFRTSSAATFLARTGLIQLKAQGYIPFPASMSQDLIPELYPLRFKDLPLSVFVTLENYIQHLITYTNIRTSSAIIWNTIDFLEKSSLAKIQHQSQVPIFSIGPLHEIASASSSSLLEEDTSCLTWLNKQSHNSVIYVSFGSVAFMEIKELVEIAWGLANSQQPFLWVVRPGSVNGSEWIEVLPEGFKEIIGERGYIVKWAPQKKVLAHGAVGGFLSHCGWNSTLESICGALQRQSVVVVVDKEESSPIVVPEESAPVGAPSLLAERESPIKPKPIPLLPLQKPLLPLLLLLLPIPLRQSLNLHLHHRQLTHQGGTPCQKASEAAQGTRIGVGTGPFGRITPDIESAGGSS</sequence>
<reference evidence="5" key="1">
    <citation type="submission" date="2018-02" db="EMBL/GenBank/DDBJ databases">
        <authorList>
            <person name="Cohen D.B."/>
            <person name="Kent A.D."/>
        </authorList>
    </citation>
    <scope>NUCLEOTIDE SEQUENCE</scope>
</reference>
<dbReference type="PANTHER" id="PTHR11926">
    <property type="entry name" value="GLUCOSYL/GLUCURONOSYL TRANSFERASES"/>
    <property type="match status" value="1"/>
</dbReference>
<keyword evidence="2" id="KW-0328">Glycosyltransferase</keyword>
<dbReference type="AlphaFoldDB" id="A0A2N9G800"/>
<evidence type="ECO:0000313" key="5">
    <source>
        <dbReference type="EMBL" id="SPC95580.1"/>
    </source>
</evidence>
<organism evidence="5">
    <name type="scientific">Fagus sylvatica</name>
    <name type="common">Beechnut</name>
    <dbReference type="NCBI Taxonomy" id="28930"/>
    <lineage>
        <taxon>Eukaryota</taxon>
        <taxon>Viridiplantae</taxon>
        <taxon>Streptophyta</taxon>
        <taxon>Embryophyta</taxon>
        <taxon>Tracheophyta</taxon>
        <taxon>Spermatophyta</taxon>
        <taxon>Magnoliopsida</taxon>
        <taxon>eudicotyledons</taxon>
        <taxon>Gunneridae</taxon>
        <taxon>Pentapetalae</taxon>
        <taxon>rosids</taxon>
        <taxon>fabids</taxon>
        <taxon>Fagales</taxon>
        <taxon>Fagaceae</taxon>
        <taxon>Fagus</taxon>
    </lineage>
</organism>
<dbReference type="GO" id="GO:0080043">
    <property type="term" value="F:quercetin 3-O-glucosyltransferase activity"/>
    <property type="evidence" value="ECO:0007669"/>
    <property type="project" value="TreeGrafter"/>
</dbReference>
<gene>
    <name evidence="5" type="ORF">FSB_LOCUS23462</name>
</gene>
<dbReference type="CDD" id="cd03784">
    <property type="entry name" value="GT1_Gtf-like"/>
    <property type="match status" value="2"/>
</dbReference>
<evidence type="ECO:0000256" key="4">
    <source>
        <dbReference type="SAM" id="MobiDB-lite"/>
    </source>
</evidence>
<comment type="similarity">
    <text evidence="1">Belongs to the UDP-glycosyltransferase family.</text>
</comment>
<protein>
    <recommendedName>
        <fullName evidence="6">UDP-glycosyltransferases domain-containing protein</fullName>
    </recommendedName>
</protein>
<feature type="region of interest" description="Disordered" evidence="4">
    <location>
        <begin position="804"/>
        <end position="826"/>
    </location>
</feature>
<evidence type="ECO:0008006" key="6">
    <source>
        <dbReference type="Google" id="ProtNLM"/>
    </source>
</evidence>
<dbReference type="SUPFAM" id="SSF53756">
    <property type="entry name" value="UDP-Glycosyltransferase/glycogen phosphorylase"/>
    <property type="match status" value="2"/>
</dbReference>
<dbReference type="InterPro" id="IPR002213">
    <property type="entry name" value="UDP_glucos_trans"/>
</dbReference>
<name>A0A2N9G800_FAGSY</name>
<dbReference type="FunFam" id="3.40.50.2000:FF:000120">
    <property type="entry name" value="UDP-glycosyltransferase 76C1"/>
    <property type="match status" value="1"/>
</dbReference>
<evidence type="ECO:0000256" key="2">
    <source>
        <dbReference type="ARBA" id="ARBA00022676"/>
    </source>
</evidence>
<evidence type="ECO:0000256" key="1">
    <source>
        <dbReference type="ARBA" id="ARBA00009995"/>
    </source>
</evidence>
<proteinExistence type="inferred from homology"/>
<accession>A0A2N9G800</accession>
<evidence type="ECO:0000256" key="3">
    <source>
        <dbReference type="ARBA" id="ARBA00022679"/>
    </source>
</evidence>
<dbReference type="PANTHER" id="PTHR11926:SF1494">
    <property type="entry name" value="FLAVONOL 3-O-GLUCOSYLTRANSFERASE UGT76E12-RELATED"/>
    <property type="match status" value="1"/>
</dbReference>